<dbReference type="SUPFAM" id="SSF57667">
    <property type="entry name" value="beta-beta-alpha zinc fingers"/>
    <property type="match status" value="2"/>
</dbReference>
<feature type="compositionally biased region" description="Basic and acidic residues" evidence="8">
    <location>
        <begin position="664"/>
        <end position="674"/>
    </location>
</feature>
<feature type="region of interest" description="Disordered" evidence="8">
    <location>
        <begin position="98"/>
        <end position="130"/>
    </location>
</feature>
<keyword evidence="6" id="KW-0539">Nucleus</keyword>
<dbReference type="PANTHER" id="PTHR16515:SF60">
    <property type="entry name" value="ZINC FINGER PROTEIN 436"/>
    <property type="match status" value="1"/>
</dbReference>
<accession>A0A1A8BFB2</accession>
<keyword evidence="2" id="KW-0479">Metal-binding</keyword>
<dbReference type="PANTHER" id="PTHR16515">
    <property type="entry name" value="PR DOMAIN ZINC FINGER PROTEIN"/>
    <property type="match status" value="1"/>
</dbReference>
<dbReference type="FunFam" id="3.30.160.60:FF:000512">
    <property type="entry name" value="zinc finger protein 197 isoform X1"/>
    <property type="match status" value="1"/>
</dbReference>
<evidence type="ECO:0000256" key="2">
    <source>
        <dbReference type="ARBA" id="ARBA00022723"/>
    </source>
</evidence>
<feature type="compositionally biased region" description="Low complexity" evidence="8">
    <location>
        <begin position="867"/>
        <end position="885"/>
    </location>
</feature>
<dbReference type="GO" id="GO:0010468">
    <property type="term" value="P:regulation of gene expression"/>
    <property type="evidence" value="ECO:0007669"/>
    <property type="project" value="TreeGrafter"/>
</dbReference>
<dbReference type="GO" id="GO:0005634">
    <property type="term" value="C:nucleus"/>
    <property type="evidence" value="ECO:0007669"/>
    <property type="project" value="UniProtKB-SubCell"/>
</dbReference>
<feature type="compositionally biased region" description="Low complexity" evidence="8">
    <location>
        <begin position="647"/>
        <end position="663"/>
    </location>
</feature>
<name>A0A1A8BFB2_NOTKA</name>
<dbReference type="PROSITE" id="PS00028">
    <property type="entry name" value="ZINC_FINGER_C2H2_1"/>
    <property type="match status" value="4"/>
</dbReference>
<dbReference type="FunFam" id="3.30.160.60:FF:002402">
    <property type="entry name" value="Zinc finger protein 347"/>
    <property type="match status" value="1"/>
</dbReference>
<organism evidence="10">
    <name type="scientific">Nothobranchius kadleci</name>
    <name type="common">African annual killifish</name>
    <dbReference type="NCBI Taxonomy" id="1051664"/>
    <lineage>
        <taxon>Eukaryota</taxon>
        <taxon>Metazoa</taxon>
        <taxon>Chordata</taxon>
        <taxon>Craniata</taxon>
        <taxon>Vertebrata</taxon>
        <taxon>Euteleostomi</taxon>
        <taxon>Actinopterygii</taxon>
        <taxon>Neopterygii</taxon>
        <taxon>Teleostei</taxon>
        <taxon>Neoteleostei</taxon>
        <taxon>Acanthomorphata</taxon>
        <taxon>Ovalentaria</taxon>
        <taxon>Atherinomorphae</taxon>
        <taxon>Cyprinodontiformes</taxon>
        <taxon>Nothobranchiidae</taxon>
        <taxon>Nothobranchius</taxon>
    </lineage>
</organism>
<dbReference type="Pfam" id="PF00096">
    <property type="entry name" value="zf-C2H2"/>
    <property type="match status" value="2"/>
</dbReference>
<feature type="region of interest" description="Disordered" evidence="8">
    <location>
        <begin position="389"/>
        <end position="438"/>
    </location>
</feature>
<evidence type="ECO:0000256" key="3">
    <source>
        <dbReference type="ARBA" id="ARBA00022737"/>
    </source>
</evidence>
<protein>
    <submittedName>
        <fullName evidence="10">Zinc finger protein 865</fullName>
    </submittedName>
</protein>
<feature type="domain" description="C2H2-type" evidence="9">
    <location>
        <begin position="728"/>
        <end position="755"/>
    </location>
</feature>
<feature type="region of interest" description="Disordered" evidence="8">
    <location>
        <begin position="176"/>
        <end position="233"/>
    </location>
</feature>
<dbReference type="GO" id="GO:0008270">
    <property type="term" value="F:zinc ion binding"/>
    <property type="evidence" value="ECO:0007669"/>
    <property type="project" value="UniProtKB-KW"/>
</dbReference>
<evidence type="ECO:0000256" key="1">
    <source>
        <dbReference type="ARBA" id="ARBA00004123"/>
    </source>
</evidence>
<reference evidence="10" key="1">
    <citation type="submission" date="2016-05" db="EMBL/GenBank/DDBJ databases">
        <authorList>
            <person name="Lavstsen T."/>
            <person name="Jespersen J.S."/>
        </authorList>
    </citation>
    <scope>NUCLEOTIDE SEQUENCE</scope>
    <source>
        <tissue evidence="10">Brain</tissue>
    </source>
</reference>
<evidence type="ECO:0000256" key="6">
    <source>
        <dbReference type="ARBA" id="ARBA00023242"/>
    </source>
</evidence>
<evidence type="ECO:0000259" key="9">
    <source>
        <dbReference type="PROSITE" id="PS50157"/>
    </source>
</evidence>
<dbReference type="AlphaFoldDB" id="A0A1A8BFB2"/>
<feature type="region of interest" description="Disordered" evidence="8">
    <location>
        <begin position="848"/>
        <end position="885"/>
    </location>
</feature>
<evidence type="ECO:0000256" key="8">
    <source>
        <dbReference type="SAM" id="MobiDB-lite"/>
    </source>
</evidence>
<keyword evidence="5" id="KW-0862">Zinc</keyword>
<keyword evidence="4 7" id="KW-0863">Zinc-finger</keyword>
<sequence length="885" mass="94883">MIVHLKCLILHIYDVFFATLRFLIEHFPLIKKQKQVCPNMDSQLASVLTSGSLQVQNDSQRGGAPGAETVLDPPSTKPGNLKSCSKAAGAIRQDAQSINGKKPEEGGASGPASQEAAETGGQKQPITAQPGVPVLHREPIRIKIVVPSGCKRPIAKPAFILTKDCAASHGKGPVLVSAGASRPIRGKKSSQVPKSAAKHEADIRKCSSQLGRTRQESDGTSFQRAESPDPRVLSVDWSGKRFLSNTDAGKTPAEMEKERIVPHVKWFTEVGVEEQMEPLDLSLPKRRVHGERGRGRLLGGPNSESPLIMEVDEYEGDGDRDMVEEDSEENSGLYLGGVDTTEGSLLSPSTFMSLPPEDCDPENLLLIDDQGIPYRLSPDGLKVLQVDTSMSEGPQSDQVSTGEQEVRLPAAGQSSDADELHLPSASAGDPASEDGGQIPAPEIVTCLMTNSDSAEVNVKAAQEEPPGMFLPPQPIQILTNPTTNAPLLFLTSSSSSSLPAGLSLPLSSAQMSPGAPTPMFLLLSSVSSSPDDSASTPIAVLDPSTGQLSQVTAASAPVSLGSPLPPLSNPVISPLILSGVSSLTSSPVLTSLAVPLQDNHLSTALIQTQINNSDSNPGTEAMSAEESENKPSTFETSPQTQSAAYDPLALPASEAEAQSPASEPKLDSSDLPSEHLPLDDHLYFSNLAAPPSPPIGPLLPSGKLDSLEALDPLSPAESPTNMGSRRVLCCQLCPRIFFYLSDLERHAITHSQKKPHVCQQCGKAFKRSSHLQRHKHIHTGQRNFVCPICAKRFREAGELQRHQRVHTGEKPYQCQLCHTRFAERNTLRRHTKRKHPYHQVAMEMLNERRDRGGDGGGGVHEEEESAEWYSSAVSTLNNSESETES</sequence>
<feature type="region of interest" description="Disordered" evidence="8">
    <location>
        <begin position="55"/>
        <end position="86"/>
    </location>
</feature>
<feature type="compositionally biased region" description="Polar residues" evidence="8">
    <location>
        <begin position="206"/>
        <end position="224"/>
    </location>
</feature>
<evidence type="ECO:0000256" key="5">
    <source>
        <dbReference type="ARBA" id="ARBA00022833"/>
    </source>
</evidence>
<dbReference type="FunFam" id="3.30.160.60:FF:000100">
    <property type="entry name" value="Zinc finger 45-like"/>
    <property type="match status" value="1"/>
</dbReference>
<evidence type="ECO:0000313" key="10">
    <source>
        <dbReference type="EMBL" id="SBP66277.1"/>
    </source>
</evidence>
<feature type="domain" description="C2H2-type" evidence="9">
    <location>
        <begin position="784"/>
        <end position="811"/>
    </location>
</feature>
<feature type="compositionally biased region" description="Polar residues" evidence="8">
    <location>
        <begin position="389"/>
        <end position="403"/>
    </location>
</feature>
<feature type="domain" description="C2H2-type" evidence="9">
    <location>
        <begin position="756"/>
        <end position="783"/>
    </location>
</feature>
<dbReference type="InterPro" id="IPR050331">
    <property type="entry name" value="Zinc_finger"/>
</dbReference>
<dbReference type="SMART" id="SM00355">
    <property type="entry name" value="ZnF_C2H2"/>
    <property type="match status" value="4"/>
</dbReference>
<dbReference type="InterPro" id="IPR013087">
    <property type="entry name" value="Znf_C2H2_type"/>
</dbReference>
<evidence type="ECO:0000256" key="7">
    <source>
        <dbReference type="PROSITE-ProRule" id="PRU00042"/>
    </source>
</evidence>
<dbReference type="InterPro" id="IPR036236">
    <property type="entry name" value="Znf_C2H2_sf"/>
</dbReference>
<evidence type="ECO:0000256" key="4">
    <source>
        <dbReference type="ARBA" id="ARBA00022771"/>
    </source>
</evidence>
<feature type="compositionally biased region" description="Polar residues" evidence="8">
    <location>
        <begin position="630"/>
        <end position="643"/>
    </location>
</feature>
<reference evidence="10" key="2">
    <citation type="submission" date="2016-06" db="EMBL/GenBank/DDBJ databases">
        <title>The genome of a short-lived fish provides insights into sex chromosome evolution and the genetic control of aging.</title>
        <authorList>
            <person name="Reichwald K."/>
            <person name="Felder M."/>
            <person name="Petzold A."/>
            <person name="Koch P."/>
            <person name="Groth M."/>
            <person name="Platzer M."/>
        </authorList>
    </citation>
    <scope>NUCLEOTIDE SEQUENCE</scope>
    <source>
        <tissue evidence="10">Brain</tissue>
    </source>
</reference>
<dbReference type="EMBL" id="HADZ01002336">
    <property type="protein sequence ID" value="SBP66277.1"/>
    <property type="molecule type" value="Transcribed_RNA"/>
</dbReference>
<comment type="subcellular location">
    <subcellularLocation>
        <location evidence="1">Nucleus</location>
    </subcellularLocation>
</comment>
<gene>
    <name evidence="10" type="primary">ZNF865</name>
</gene>
<proteinExistence type="predicted"/>
<keyword evidence="3" id="KW-0677">Repeat</keyword>
<feature type="domain" description="C2H2-type" evidence="9">
    <location>
        <begin position="812"/>
        <end position="835"/>
    </location>
</feature>
<dbReference type="Gene3D" id="3.30.160.60">
    <property type="entry name" value="Classic Zinc Finger"/>
    <property type="match status" value="3"/>
</dbReference>
<feature type="region of interest" description="Disordered" evidence="8">
    <location>
        <begin position="610"/>
        <end position="674"/>
    </location>
</feature>
<dbReference type="PROSITE" id="PS50157">
    <property type="entry name" value="ZINC_FINGER_C2H2_2"/>
    <property type="match status" value="4"/>
</dbReference>